<dbReference type="Proteomes" id="UP001055125">
    <property type="component" value="Unassembled WGS sequence"/>
</dbReference>
<keyword evidence="4" id="KW-1185">Reference proteome</keyword>
<evidence type="ECO:0000256" key="1">
    <source>
        <dbReference type="SAM" id="MobiDB-lite"/>
    </source>
</evidence>
<protein>
    <submittedName>
        <fullName evidence="3">Uncharacterized protein</fullName>
    </submittedName>
</protein>
<sequence length="83" mass="8208">MPTKTLALAASLVLCLSGGAYAGTPAADGLMQGAPTGYTAMKRKKSMKRMSRRDMAPTATRGSTGGRSTGNGTTGSGAAPSGQ</sequence>
<name>A0ABQ4RVG5_9HYPH</name>
<feature type="chain" id="PRO_5046613756" evidence="2">
    <location>
        <begin position="23"/>
        <end position="83"/>
    </location>
</feature>
<evidence type="ECO:0000313" key="3">
    <source>
        <dbReference type="EMBL" id="GJD94823.1"/>
    </source>
</evidence>
<reference evidence="3" key="2">
    <citation type="submission" date="2021-08" db="EMBL/GenBank/DDBJ databases">
        <authorList>
            <person name="Tani A."/>
            <person name="Ola A."/>
            <person name="Ogura Y."/>
            <person name="Katsura K."/>
            <person name="Hayashi T."/>
        </authorList>
    </citation>
    <scope>NUCLEOTIDE SEQUENCE</scope>
    <source>
        <strain evidence="3">DSM 19015</strain>
    </source>
</reference>
<feature type="compositionally biased region" description="Gly residues" evidence="1">
    <location>
        <begin position="63"/>
        <end position="75"/>
    </location>
</feature>
<dbReference type="RefSeq" id="WP_238243981.1">
    <property type="nucleotide sequence ID" value="NZ_BPQP01000029.1"/>
</dbReference>
<comment type="caution">
    <text evidence="3">The sequence shown here is derived from an EMBL/GenBank/DDBJ whole genome shotgun (WGS) entry which is preliminary data.</text>
</comment>
<gene>
    <name evidence="3" type="ORF">OCOJLMKI_2029</name>
</gene>
<keyword evidence="2" id="KW-0732">Signal</keyword>
<reference evidence="3" key="1">
    <citation type="journal article" date="2021" name="Front. Microbiol.">
        <title>Comprehensive Comparative Genomics and Phenotyping of Methylobacterium Species.</title>
        <authorList>
            <person name="Alessa O."/>
            <person name="Ogura Y."/>
            <person name="Fujitani Y."/>
            <person name="Takami H."/>
            <person name="Hayashi T."/>
            <person name="Sahin N."/>
            <person name="Tani A."/>
        </authorList>
    </citation>
    <scope>NUCLEOTIDE SEQUENCE</scope>
    <source>
        <strain evidence="3">DSM 19015</strain>
    </source>
</reference>
<evidence type="ECO:0000313" key="4">
    <source>
        <dbReference type="Proteomes" id="UP001055125"/>
    </source>
</evidence>
<feature type="compositionally biased region" description="Basic residues" evidence="1">
    <location>
        <begin position="41"/>
        <end position="51"/>
    </location>
</feature>
<proteinExistence type="predicted"/>
<dbReference type="EMBL" id="BPQP01000029">
    <property type="protein sequence ID" value="GJD94823.1"/>
    <property type="molecule type" value="Genomic_DNA"/>
</dbReference>
<accession>A0ABQ4RVG5</accession>
<evidence type="ECO:0000256" key="2">
    <source>
        <dbReference type="SAM" id="SignalP"/>
    </source>
</evidence>
<feature type="region of interest" description="Disordered" evidence="1">
    <location>
        <begin position="41"/>
        <end position="83"/>
    </location>
</feature>
<feature type="signal peptide" evidence="2">
    <location>
        <begin position="1"/>
        <end position="22"/>
    </location>
</feature>
<organism evidence="3 4">
    <name type="scientific">Methylobacterium iners</name>
    <dbReference type="NCBI Taxonomy" id="418707"/>
    <lineage>
        <taxon>Bacteria</taxon>
        <taxon>Pseudomonadati</taxon>
        <taxon>Pseudomonadota</taxon>
        <taxon>Alphaproteobacteria</taxon>
        <taxon>Hyphomicrobiales</taxon>
        <taxon>Methylobacteriaceae</taxon>
        <taxon>Methylobacterium</taxon>
    </lineage>
</organism>